<dbReference type="STRING" id="260552.Mag101_01980"/>
<dbReference type="InterPro" id="IPR042184">
    <property type="entry name" value="YqeY/Aim41_N"/>
</dbReference>
<dbReference type="InterPro" id="IPR019004">
    <property type="entry name" value="YqeY/Aim41"/>
</dbReference>
<accession>A0A1Q2M1W8</accession>
<dbReference type="PANTHER" id="PTHR28055">
    <property type="entry name" value="ALTERED INHERITANCE OF MITOCHONDRIA PROTEIN 41, MITOCHONDRIAL"/>
    <property type="match status" value="1"/>
</dbReference>
<dbReference type="eggNOG" id="COG1610">
    <property type="taxonomic scope" value="Bacteria"/>
</dbReference>
<protein>
    <submittedName>
        <fullName evidence="1">Glutamyl-tRNA amidotransferase</fullName>
    </submittedName>
</protein>
<reference evidence="1" key="1">
    <citation type="submission" date="2017-02" db="EMBL/GenBank/DDBJ databases">
        <title>Genome of Microbulbifer agarilyticus GP101.</title>
        <authorList>
            <person name="Jung J."/>
            <person name="Bae S.S."/>
            <person name="Baek K."/>
        </authorList>
    </citation>
    <scope>NUCLEOTIDE SEQUENCE [LARGE SCALE GENOMIC DNA]</scope>
    <source>
        <strain evidence="1">GP101</strain>
    </source>
</reference>
<name>A0A1Q2M1W8_9GAMM</name>
<proteinExistence type="predicted"/>
<gene>
    <name evidence="1" type="ORF">Mag101_01980</name>
</gene>
<dbReference type="KEGG" id="maga:Mag101_01980"/>
<keyword evidence="2" id="KW-1185">Reference proteome</keyword>
<dbReference type="Gene3D" id="1.10.10.410">
    <property type="match status" value="1"/>
</dbReference>
<dbReference type="OrthoDB" id="9788127at2"/>
<dbReference type="Pfam" id="PF09424">
    <property type="entry name" value="YqeY"/>
    <property type="match status" value="1"/>
</dbReference>
<dbReference type="GO" id="GO:0016740">
    <property type="term" value="F:transferase activity"/>
    <property type="evidence" value="ECO:0007669"/>
    <property type="project" value="UniProtKB-KW"/>
</dbReference>
<dbReference type="RefSeq" id="WP_077400043.1">
    <property type="nucleotide sequence ID" value="NZ_CP019650.1"/>
</dbReference>
<dbReference type="SUPFAM" id="SSF89095">
    <property type="entry name" value="GatB/YqeY motif"/>
    <property type="match status" value="1"/>
</dbReference>
<dbReference type="InterPro" id="IPR003789">
    <property type="entry name" value="Asn/Gln_tRNA_amidoTrase-B-like"/>
</dbReference>
<dbReference type="PANTHER" id="PTHR28055:SF1">
    <property type="entry name" value="ALTERED INHERITANCE OF MITOCHONDRIA PROTEIN 41, MITOCHONDRIAL"/>
    <property type="match status" value="1"/>
</dbReference>
<organism evidence="1 2">
    <name type="scientific">Microbulbifer agarilyticus</name>
    <dbReference type="NCBI Taxonomy" id="260552"/>
    <lineage>
        <taxon>Bacteria</taxon>
        <taxon>Pseudomonadati</taxon>
        <taxon>Pseudomonadota</taxon>
        <taxon>Gammaproteobacteria</taxon>
        <taxon>Cellvibrionales</taxon>
        <taxon>Microbulbiferaceae</taxon>
        <taxon>Microbulbifer</taxon>
    </lineage>
</organism>
<dbReference type="InterPro" id="IPR023168">
    <property type="entry name" value="GatB_Yqey_C_2"/>
</dbReference>
<evidence type="ECO:0000313" key="2">
    <source>
        <dbReference type="Proteomes" id="UP000188219"/>
    </source>
</evidence>
<dbReference type="Proteomes" id="UP000188219">
    <property type="component" value="Chromosome"/>
</dbReference>
<dbReference type="Gene3D" id="1.10.1510.10">
    <property type="entry name" value="Uncharacterised protein YqeY/AIM41 PF09424, N-terminal domain"/>
    <property type="match status" value="1"/>
</dbReference>
<dbReference type="GO" id="GO:0016884">
    <property type="term" value="F:carbon-nitrogen ligase activity, with glutamine as amido-N-donor"/>
    <property type="evidence" value="ECO:0007669"/>
    <property type="project" value="InterPro"/>
</dbReference>
<evidence type="ECO:0000313" key="1">
    <source>
        <dbReference type="EMBL" id="AQQ66548.1"/>
    </source>
</evidence>
<sequence>MSTLKETLATATKDAMKAREKARLATLRLINAEIKRVEVDERIELDDARILALLDKMTKQRRDSITQYEKAGRPELAEVEQQEINVIQDFLPEQLSEAEIQEIVAAAVKETGAASMADMGKVMALVKPQVQGRADMGAVSKLVKASF</sequence>
<dbReference type="AlphaFoldDB" id="A0A1Q2M1W8"/>
<dbReference type="EMBL" id="CP019650">
    <property type="protein sequence ID" value="AQQ66548.1"/>
    <property type="molecule type" value="Genomic_DNA"/>
</dbReference>